<reference evidence="1 2" key="1">
    <citation type="journal article" date="2014" name="Genome Announc.">
        <title>Draft Genome Sequence of the Haloacid-Degrading Burkholderia caribensis Strain MBA4.</title>
        <authorList>
            <person name="Pan Y."/>
            <person name="Kong K.F."/>
            <person name="Tsang J.S."/>
        </authorList>
    </citation>
    <scope>NUCLEOTIDE SEQUENCE [LARGE SCALE GENOMIC DNA]</scope>
    <source>
        <strain evidence="1 2">MBA4</strain>
    </source>
</reference>
<protein>
    <submittedName>
        <fullName evidence="1">Uncharacterized protein</fullName>
    </submittedName>
</protein>
<evidence type="ECO:0000313" key="2">
    <source>
        <dbReference type="Proteomes" id="UP000019146"/>
    </source>
</evidence>
<dbReference type="Proteomes" id="UP000019146">
    <property type="component" value="Chromosome 2"/>
</dbReference>
<accession>A0A0P0RGE6</accession>
<proteinExistence type="predicted"/>
<dbReference type="KEGG" id="bcai:K788_0005449"/>
<dbReference type="AlphaFoldDB" id="A0A0P0RGE6"/>
<name>A0A0P0RGE6_9BURK</name>
<organism evidence="1 2">
    <name type="scientific">Paraburkholderia caribensis MBA4</name>
    <dbReference type="NCBI Taxonomy" id="1323664"/>
    <lineage>
        <taxon>Bacteria</taxon>
        <taxon>Pseudomonadati</taxon>
        <taxon>Pseudomonadota</taxon>
        <taxon>Betaproteobacteria</taxon>
        <taxon>Burkholderiales</taxon>
        <taxon>Burkholderiaceae</taxon>
        <taxon>Paraburkholderia</taxon>
    </lineage>
</organism>
<gene>
    <name evidence="1" type="ORF">K788_0005449</name>
</gene>
<evidence type="ECO:0000313" key="1">
    <source>
        <dbReference type="EMBL" id="ALL67385.1"/>
    </source>
</evidence>
<sequence>MTCDSVDESRPLIQRIQDGIEYISRSNFPSRYAYESSVYQ</sequence>
<dbReference type="EMBL" id="CP012747">
    <property type="protein sequence ID" value="ALL67385.1"/>
    <property type="molecule type" value="Genomic_DNA"/>
</dbReference>